<keyword evidence="1" id="KW-0175">Coiled coil</keyword>
<reference evidence="3" key="1">
    <citation type="journal article" date="2023" name="Insect Mol. Biol.">
        <title>Genome sequencing provides insights into the evolution of gene families encoding plant cell wall-degrading enzymes in longhorned beetles.</title>
        <authorList>
            <person name="Shin N.R."/>
            <person name="Okamura Y."/>
            <person name="Kirsch R."/>
            <person name="Pauchet Y."/>
        </authorList>
    </citation>
    <scope>NUCLEOTIDE SEQUENCE</scope>
    <source>
        <strain evidence="3">RBIC_L_NR</strain>
    </source>
</reference>
<evidence type="ECO:0000259" key="2">
    <source>
        <dbReference type="Pfam" id="PF13837"/>
    </source>
</evidence>
<dbReference type="Pfam" id="PF13837">
    <property type="entry name" value="Myb_DNA-bind_4"/>
    <property type="match status" value="1"/>
</dbReference>
<sequence length="257" mass="30373">MIIEKKLIEFMILPEDQPSTSLPHVYENQDVDSYKWNHANTLAFLDLYKTYRKQVGSLKIKNLKRMYEIIAEELQVTTKQKITVANCENRWKHLERSYKKYVDNNKKTGRGRRDFEYANELNDILGPKRNINPVILLSSETLDTGPPNVTSEISLKKNLSTYTAGEDLPTHATEKENMNTNQSYKVPNKNQKKYINKIVKADILKEIRRDRQAYYKRRLDVEEQKLQEKMKKNEILQGRNDLIRESLKKQLVYENDC</sequence>
<evidence type="ECO:0000256" key="1">
    <source>
        <dbReference type="SAM" id="Coils"/>
    </source>
</evidence>
<organism evidence="3 4">
    <name type="scientific">Rhamnusium bicolor</name>
    <dbReference type="NCBI Taxonomy" id="1586634"/>
    <lineage>
        <taxon>Eukaryota</taxon>
        <taxon>Metazoa</taxon>
        <taxon>Ecdysozoa</taxon>
        <taxon>Arthropoda</taxon>
        <taxon>Hexapoda</taxon>
        <taxon>Insecta</taxon>
        <taxon>Pterygota</taxon>
        <taxon>Neoptera</taxon>
        <taxon>Endopterygota</taxon>
        <taxon>Coleoptera</taxon>
        <taxon>Polyphaga</taxon>
        <taxon>Cucujiformia</taxon>
        <taxon>Chrysomeloidea</taxon>
        <taxon>Cerambycidae</taxon>
        <taxon>Lepturinae</taxon>
        <taxon>Rhagiini</taxon>
        <taxon>Rhamnusium</taxon>
    </lineage>
</organism>
<proteinExistence type="predicted"/>
<feature type="coiled-coil region" evidence="1">
    <location>
        <begin position="204"/>
        <end position="239"/>
    </location>
</feature>
<comment type="caution">
    <text evidence="3">The sequence shown here is derived from an EMBL/GenBank/DDBJ whole genome shotgun (WGS) entry which is preliminary data.</text>
</comment>
<dbReference type="InterPro" id="IPR044822">
    <property type="entry name" value="Myb_DNA-bind_4"/>
</dbReference>
<evidence type="ECO:0000313" key="3">
    <source>
        <dbReference type="EMBL" id="KAJ8929662.1"/>
    </source>
</evidence>
<feature type="domain" description="Myb/SANT-like DNA-binding" evidence="2">
    <location>
        <begin position="34"/>
        <end position="123"/>
    </location>
</feature>
<evidence type="ECO:0000313" key="4">
    <source>
        <dbReference type="Proteomes" id="UP001162156"/>
    </source>
</evidence>
<gene>
    <name evidence="3" type="ORF">NQ314_017622</name>
</gene>
<dbReference type="EMBL" id="JANEYF010004926">
    <property type="protein sequence ID" value="KAJ8929662.1"/>
    <property type="molecule type" value="Genomic_DNA"/>
</dbReference>
<accession>A0AAV8WTY0</accession>
<keyword evidence="4" id="KW-1185">Reference proteome</keyword>
<protein>
    <recommendedName>
        <fullName evidence="2">Myb/SANT-like DNA-binding domain-containing protein</fullName>
    </recommendedName>
</protein>
<name>A0AAV8WTY0_9CUCU</name>
<dbReference type="Gene3D" id="1.10.10.60">
    <property type="entry name" value="Homeodomain-like"/>
    <property type="match status" value="1"/>
</dbReference>
<dbReference type="Proteomes" id="UP001162156">
    <property type="component" value="Unassembled WGS sequence"/>
</dbReference>
<dbReference type="AlphaFoldDB" id="A0AAV8WTY0"/>